<feature type="domain" description="PhnB-like" evidence="3">
    <location>
        <begin position="144"/>
        <end position="274"/>
    </location>
</feature>
<evidence type="ECO:0000256" key="1">
    <source>
        <dbReference type="ARBA" id="ARBA00007689"/>
    </source>
</evidence>
<dbReference type="Gene3D" id="3.10.180.10">
    <property type="entry name" value="2,3-Dihydroxybiphenyl 1,2-Dioxygenase, domain 1"/>
    <property type="match status" value="1"/>
</dbReference>
<dbReference type="SUPFAM" id="SSF54593">
    <property type="entry name" value="Glyoxalase/Bleomycin resistance protein/Dihydroxybiphenyl dioxygenase"/>
    <property type="match status" value="1"/>
</dbReference>
<dbReference type="OrthoDB" id="9795306at2"/>
<feature type="domain" description="YCII-related" evidence="2">
    <location>
        <begin position="1"/>
        <end position="115"/>
    </location>
</feature>
<accession>A0A0U2JJP5</accession>
<dbReference type="InterPro" id="IPR011008">
    <property type="entry name" value="Dimeric_a/b-barrel"/>
</dbReference>
<protein>
    <recommendedName>
        <fullName evidence="6">PhnB-like domain-containing protein</fullName>
    </recommendedName>
</protein>
<proteinExistence type="inferred from homology"/>
<reference evidence="4 5" key="1">
    <citation type="submission" date="2015-12" db="EMBL/GenBank/DDBJ databases">
        <title>Complete genome of Lacimicrobium alkaliphilum KCTC 32984.</title>
        <authorList>
            <person name="Kim S.-G."/>
            <person name="Lee Y.-J."/>
        </authorList>
    </citation>
    <scope>NUCLEOTIDE SEQUENCE [LARGE SCALE GENOMIC DNA]</scope>
    <source>
        <strain evidence="4 5">YelD216</strain>
    </source>
</reference>
<dbReference type="Pfam" id="PF06983">
    <property type="entry name" value="3-dmu-9_3-mt"/>
    <property type="match status" value="1"/>
</dbReference>
<dbReference type="Pfam" id="PF03795">
    <property type="entry name" value="YCII"/>
    <property type="match status" value="1"/>
</dbReference>
<comment type="similarity">
    <text evidence="1">Belongs to the YciI family.</text>
</comment>
<dbReference type="InterPro" id="IPR028973">
    <property type="entry name" value="PhnB-like"/>
</dbReference>
<dbReference type="InterPro" id="IPR029068">
    <property type="entry name" value="Glyas_Bleomycin-R_OHBP_Dase"/>
</dbReference>
<dbReference type="AlphaFoldDB" id="A0A0U2JJP5"/>
<dbReference type="PANTHER" id="PTHR35174">
    <property type="entry name" value="BLL7171 PROTEIN-RELATED"/>
    <property type="match status" value="1"/>
</dbReference>
<evidence type="ECO:0000259" key="3">
    <source>
        <dbReference type="Pfam" id="PF06983"/>
    </source>
</evidence>
<keyword evidence="5" id="KW-1185">Reference proteome</keyword>
<evidence type="ECO:0000313" key="5">
    <source>
        <dbReference type="Proteomes" id="UP000068447"/>
    </source>
</evidence>
<dbReference type="STRING" id="1526571.AT746_17755"/>
<dbReference type="SUPFAM" id="SSF54909">
    <property type="entry name" value="Dimeric alpha+beta barrel"/>
    <property type="match status" value="1"/>
</dbReference>
<gene>
    <name evidence="4" type="ORF">AT746_17755</name>
</gene>
<sequence length="284" mass="31710">MRVIVLVKATESSEAGEMPSPELMQAMNEFNQELLKAGILEAGEGLKPSNEGKRVRFSRNHREVIDGPFGQTEELVAGFWVWQVSSMQEALEWVKRCPNPMPQESDIEIRPLFEMEDFAEADPDGEMAREEQAMRNRLSAKRSQLTPYLFLNGTSEAALNFYQQALGAEIISMMRFSESPEPMPEGAVPEGYDNKIMHAEFRIGDNTLFASDGCGPDESSSGFRLNLTVSSQTEAERMFAALSEGGRVDMPLGPTFWAPCFGMVTDQFNLGWMLMVAPAEEEQN</sequence>
<dbReference type="CDD" id="cd06588">
    <property type="entry name" value="PhnB_like"/>
    <property type="match status" value="1"/>
</dbReference>
<dbReference type="Proteomes" id="UP000068447">
    <property type="component" value="Chromosome"/>
</dbReference>
<evidence type="ECO:0000259" key="2">
    <source>
        <dbReference type="Pfam" id="PF03795"/>
    </source>
</evidence>
<dbReference type="Gene3D" id="3.30.70.1060">
    <property type="entry name" value="Dimeric alpha+beta barrel"/>
    <property type="match status" value="1"/>
</dbReference>
<name>A0A0U2JJP5_9ALTE</name>
<evidence type="ECO:0000313" key="4">
    <source>
        <dbReference type="EMBL" id="ALS99926.1"/>
    </source>
</evidence>
<organism evidence="4 5">
    <name type="scientific">Lacimicrobium alkaliphilum</name>
    <dbReference type="NCBI Taxonomy" id="1526571"/>
    <lineage>
        <taxon>Bacteria</taxon>
        <taxon>Pseudomonadati</taxon>
        <taxon>Pseudomonadota</taxon>
        <taxon>Gammaproteobacteria</taxon>
        <taxon>Alteromonadales</taxon>
        <taxon>Alteromonadaceae</taxon>
        <taxon>Lacimicrobium</taxon>
    </lineage>
</organism>
<dbReference type="InterPro" id="IPR005545">
    <property type="entry name" value="YCII"/>
</dbReference>
<evidence type="ECO:0008006" key="6">
    <source>
        <dbReference type="Google" id="ProtNLM"/>
    </source>
</evidence>
<dbReference type="PANTHER" id="PTHR35174:SF4">
    <property type="entry name" value="BLL7163 PROTEIN"/>
    <property type="match status" value="1"/>
</dbReference>
<dbReference type="EMBL" id="CP013650">
    <property type="protein sequence ID" value="ALS99926.1"/>
    <property type="molecule type" value="Genomic_DNA"/>
</dbReference>
<dbReference type="RefSeq" id="WP_062483191.1">
    <property type="nucleotide sequence ID" value="NZ_CP013650.1"/>
</dbReference>
<dbReference type="KEGG" id="lal:AT746_17755"/>